<protein>
    <submittedName>
        <fullName evidence="5">Uncharacterized protein</fullName>
    </submittedName>
</protein>
<feature type="compositionally biased region" description="Polar residues" evidence="1">
    <location>
        <begin position="128"/>
        <end position="160"/>
    </location>
</feature>
<evidence type="ECO:0000256" key="2">
    <source>
        <dbReference type="SAM" id="Phobius"/>
    </source>
</evidence>
<keyword evidence="2" id="KW-0472">Membrane</keyword>
<name>A0A267GBN6_9PLAT</name>
<feature type="region of interest" description="Disordered" evidence="1">
    <location>
        <begin position="112"/>
        <end position="160"/>
    </location>
</feature>
<dbReference type="EMBL" id="NIVC01000460">
    <property type="protein sequence ID" value="PAA82662.1"/>
    <property type="molecule type" value="Genomic_DNA"/>
</dbReference>
<evidence type="ECO:0000256" key="1">
    <source>
        <dbReference type="SAM" id="MobiDB-lite"/>
    </source>
</evidence>
<comment type="caution">
    <text evidence="5">The sequence shown here is derived from an EMBL/GenBank/DDBJ whole genome shotgun (WGS) entry which is preliminary data.</text>
</comment>
<dbReference type="EMBL" id="NIVC01000773">
    <property type="protein sequence ID" value="PAA76988.1"/>
    <property type="molecule type" value="Genomic_DNA"/>
</dbReference>
<feature type="transmembrane region" description="Helical" evidence="2">
    <location>
        <begin position="15"/>
        <end position="36"/>
    </location>
</feature>
<dbReference type="Proteomes" id="UP000215902">
    <property type="component" value="Unassembled WGS sequence"/>
</dbReference>
<keyword evidence="2" id="KW-1133">Transmembrane helix</keyword>
<accession>A0A267GBN6</accession>
<feature type="transmembrane region" description="Helical" evidence="2">
    <location>
        <begin position="48"/>
        <end position="69"/>
    </location>
</feature>
<keyword evidence="6" id="KW-1185">Reference proteome</keyword>
<evidence type="ECO:0000313" key="3">
    <source>
        <dbReference type="EMBL" id="PAA72288.1"/>
    </source>
</evidence>
<evidence type="ECO:0000313" key="4">
    <source>
        <dbReference type="EMBL" id="PAA76988.1"/>
    </source>
</evidence>
<keyword evidence="2" id="KW-0812">Transmembrane</keyword>
<feature type="region of interest" description="Disordered" evidence="1">
    <location>
        <begin position="178"/>
        <end position="230"/>
    </location>
</feature>
<sequence length="230" mass="24824">MGYLEQDEVVKYRKLYTLLGVGGLIFLLGFLILVFGRTYGFDGTNYDLFMVFGVIFVLIGLAVAAYPLAMQIKILCKGLDRTDEPQQGFGYLPPPSAAGQVMRNTQIFSSAPPSSYEGGGGGGATMPQHMSQAQAQYMSQHQTGQPQFQQRGASNNPHGQMSSVAAAANMYRAGSSDQLAAGIKPAHSQSSINRTQGLPPPAYQENYQHQRHPLPPPVSTKPRLGQSSDI</sequence>
<dbReference type="EMBL" id="NIVC01001100">
    <property type="protein sequence ID" value="PAA72288.1"/>
    <property type="molecule type" value="Genomic_DNA"/>
</dbReference>
<gene>
    <name evidence="3" type="ORF">BOX15_Mlig007273g1</name>
    <name evidence="4" type="ORF">BOX15_Mlig007273g2</name>
    <name evidence="5" type="ORF">BOX15_Mlig007999g1</name>
</gene>
<proteinExistence type="predicted"/>
<feature type="compositionally biased region" description="Polar residues" evidence="1">
    <location>
        <begin position="187"/>
        <end position="196"/>
    </location>
</feature>
<evidence type="ECO:0000313" key="5">
    <source>
        <dbReference type="EMBL" id="PAA82662.1"/>
    </source>
</evidence>
<dbReference type="AlphaFoldDB" id="A0A267GBN6"/>
<organism evidence="5 6">
    <name type="scientific">Macrostomum lignano</name>
    <dbReference type="NCBI Taxonomy" id="282301"/>
    <lineage>
        <taxon>Eukaryota</taxon>
        <taxon>Metazoa</taxon>
        <taxon>Spiralia</taxon>
        <taxon>Lophotrochozoa</taxon>
        <taxon>Platyhelminthes</taxon>
        <taxon>Rhabditophora</taxon>
        <taxon>Macrostomorpha</taxon>
        <taxon>Macrostomida</taxon>
        <taxon>Macrostomidae</taxon>
        <taxon>Macrostomum</taxon>
    </lineage>
</organism>
<dbReference type="OrthoDB" id="6239198at2759"/>
<evidence type="ECO:0000313" key="6">
    <source>
        <dbReference type="Proteomes" id="UP000215902"/>
    </source>
</evidence>
<reference evidence="5 6" key="1">
    <citation type="submission" date="2017-06" db="EMBL/GenBank/DDBJ databases">
        <title>A platform for efficient transgenesis in Macrostomum lignano, a flatworm model organism for stem cell research.</title>
        <authorList>
            <person name="Berezikov E."/>
        </authorList>
    </citation>
    <scope>NUCLEOTIDE SEQUENCE [LARGE SCALE GENOMIC DNA]</scope>
    <source>
        <strain evidence="5">DV1</strain>
        <tissue evidence="5">Whole organism</tissue>
    </source>
</reference>